<feature type="signal peptide" evidence="1">
    <location>
        <begin position="1"/>
        <end position="24"/>
    </location>
</feature>
<keyword evidence="3" id="KW-1185">Reference proteome</keyword>
<sequence length="102" mass="10219">MRMKLFYSAAVCVALLAAAPLAHAQIGAGVGAGVGGVGAGAGAGVWEPVPAEWAQELAATERALGPVRASAAWVRALARALAVVRLALVPALELAELEPPWA</sequence>
<keyword evidence="1" id="KW-0732">Signal</keyword>
<evidence type="ECO:0000256" key="1">
    <source>
        <dbReference type="SAM" id="SignalP"/>
    </source>
</evidence>
<name>A0ABQ6BAU4_9BRAD</name>
<comment type="caution">
    <text evidence="2">The sequence shown here is derived from an EMBL/GenBank/DDBJ whole genome shotgun (WGS) entry which is preliminary data.</text>
</comment>
<protein>
    <submittedName>
        <fullName evidence="2">Uncharacterized protein</fullName>
    </submittedName>
</protein>
<evidence type="ECO:0000313" key="3">
    <source>
        <dbReference type="Proteomes" id="UP001156905"/>
    </source>
</evidence>
<accession>A0ABQ6BAU4</accession>
<reference evidence="3" key="1">
    <citation type="journal article" date="2019" name="Int. J. Syst. Evol. Microbiol.">
        <title>The Global Catalogue of Microorganisms (GCM) 10K type strain sequencing project: providing services to taxonomists for standard genome sequencing and annotation.</title>
        <authorList>
            <consortium name="The Broad Institute Genomics Platform"/>
            <consortium name="The Broad Institute Genome Sequencing Center for Infectious Disease"/>
            <person name="Wu L."/>
            <person name="Ma J."/>
        </authorList>
    </citation>
    <scope>NUCLEOTIDE SEQUENCE [LARGE SCALE GENOMIC DNA]</scope>
    <source>
        <strain evidence="3">NBRC 102520</strain>
    </source>
</reference>
<feature type="chain" id="PRO_5047046457" evidence="1">
    <location>
        <begin position="25"/>
        <end position="102"/>
    </location>
</feature>
<evidence type="ECO:0000313" key="2">
    <source>
        <dbReference type="EMBL" id="GLR90559.1"/>
    </source>
</evidence>
<gene>
    <name evidence="2" type="ORF">GCM10007857_72740</name>
</gene>
<organism evidence="2 3">
    <name type="scientific">Bradyrhizobium iriomotense</name>
    <dbReference type="NCBI Taxonomy" id="441950"/>
    <lineage>
        <taxon>Bacteria</taxon>
        <taxon>Pseudomonadati</taxon>
        <taxon>Pseudomonadota</taxon>
        <taxon>Alphaproteobacteria</taxon>
        <taxon>Hyphomicrobiales</taxon>
        <taxon>Nitrobacteraceae</taxon>
        <taxon>Bradyrhizobium</taxon>
    </lineage>
</organism>
<dbReference type="EMBL" id="BSOW01000035">
    <property type="protein sequence ID" value="GLR90559.1"/>
    <property type="molecule type" value="Genomic_DNA"/>
</dbReference>
<dbReference type="Proteomes" id="UP001156905">
    <property type="component" value="Unassembled WGS sequence"/>
</dbReference>
<proteinExistence type="predicted"/>